<keyword evidence="7 8" id="KW-0460">Magnesium</keyword>
<organism evidence="11 12">
    <name type="scientific">gamma proteobacterium HTCC2207</name>
    <dbReference type="NCBI Taxonomy" id="314287"/>
    <lineage>
        <taxon>Bacteria</taxon>
        <taxon>Pseudomonadati</taxon>
        <taxon>Pseudomonadota</taxon>
        <taxon>Gammaproteobacteria</taxon>
        <taxon>Cellvibrionales</taxon>
        <taxon>Porticoccaceae</taxon>
        <taxon>SAR92 clade</taxon>
    </lineage>
</organism>
<dbReference type="InterPro" id="IPR020583">
    <property type="entry name" value="Inositol_monoP_metal-BS"/>
</dbReference>
<dbReference type="GO" id="GO:0006020">
    <property type="term" value="P:inositol metabolic process"/>
    <property type="evidence" value="ECO:0007669"/>
    <property type="project" value="TreeGrafter"/>
</dbReference>
<dbReference type="HOGENOM" id="CLU_044118_0_4_6"/>
<evidence type="ECO:0000256" key="8">
    <source>
        <dbReference type="PIRSR" id="PIRSR600760-2"/>
    </source>
</evidence>
<comment type="similarity">
    <text evidence="3 9">Belongs to the inositol monophosphatase superfamily.</text>
</comment>
<dbReference type="InterPro" id="IPR022337">
    <property type="entry name" value="Inositol_monophosphatase_SuhB"/>
</dbReference>
<dbReference type="PROSITE" id="PS00630">
    <property type="entry name" value="IMP_2"/>
    <property type="match status" value="1"/>
</dbReference>
<feature type="binding site" evidence="8">
    <location>
        <position position="79"/>
    </location>
    <ligand>
        <name>Mg(2+)</name>
        <dbReference type="ChEBI" id="CHEBI:18420"/>
        <label>1</label>
        <note>catalytic</note>
    </ligand>
</feature>
<dbReference type="Pfam" id="PF00459">
    <property type="entry name" value="Inositol_P"/>
    <property type="match status" value="1"/>
</dbReference>
<dbReference type="eggNOG" id="COG0483">
    <property type="taxonomic scope" value="Bacteria"/>
</dbReference>
<dbReference type="AlphaFoldDB" id="Q1YP49"/>
<keyword evidence="6" id="KW-0804">Transcription</keyword>
<dbReference type="GO" id="GO:0046854">
    <property type="term" value="P:phosphatidylinositol phosphate biosynthetic process"/>
    <property type="evidence" value="ECO:0007669"/>
    <property type="project" value="InterPro"/>
</dbReference>
<dbReference type="Gene3D" id="3.40.190.80">
    <property type="match status" value="1"/>
</dbReference>
<feature type="binding site" evidence="8">
    <location>
        <position position="96"/>
    </location>
    <ligand>
        <name>Mg(2+)</name>
        <dbReference type="ChEBI" id="CHEBI:18420"/>
        <label>1</label>
        <note>catalytic</note>
    </ligand>
</feature>
<feature type="domain" description="Cyclic nucleotide-binding" evidence="10">
    <location>
        <begin position="4"/>
        <end position="70"/>
    </location>
</feature>
<evidence type="ECO:0000256" key="1">
    <source>
        <dbReference type="ARBA" id="ARBA00001033"/>
    </source>
</evidence>
<evidence type="ECO:0000256" key="7">
    <source>
        <dbReference type="ARBA" id="ARBA00022842"/>
    </source>
</evidence>
<dbReference type="GO" id="GO:0008934">
    <property type="term" value="F:inositol monophosphate 1-phosphatase activity"/>
    <property type="evidence" value="ECO:0007669"/>
    <property type="project" value="InterPro"/>
</dbReference>
<keyword evidence="4 8" id="KW-0479">Metal-binding</keyword>
<dbReference type="GO" id="GO:0031564">
    <property type="term" value="P:transcription antitermination"/>
    <property type="evidence" value="ECO:0007669"/>
    <property type="project" value="UniProtKB-KW"/>
</dbReference>
<dbReference type="InterPro" id="IPR000760">
    <property type="entry name" value="Inositol_monophosphatase-like"/>
</dbReference>
<dbReference type="EMBL" id="AAPI01000012">
    <property type="protein sequence ID" value="EAS45997.1"/>
    <property type="molecule type" value="Genomic_DNA"/>
</dbReference>
<dbReference type="InterPro" id="IPR033942">
    <property type="entry name" value="IMPase"/>
</dbReference>
<dbReference type="EC" id="3.1.3.25" evidence="9"/>
<dbReference type="PRINTS" id="PR00377">
    <property type="entry name" value="IMPHPHTASES"/>
</dbReference>
<comment type="cofactor">
    <cofactor evidence="2 8 9">
        <name>Mg(2+)</name>
        <dbReference type="ChEBI" id="CHEBI:18420"/>
    </cofactor>
</comment>
<comment type="caution">
    <text evidence="11">The sequence shown here is derived from an EMBL/GenBank/DDBJ whole genome shotgun (WGS) entry which is preliminary data.</text>
</comment>
<evidence type="ECO:0000259" key="10">
    <source>
        <dbReference type="PROSITE" id="PS50042"/>
    </source>
</evidence>
<feature type="binding site" evidence="8">
    <location>
        <position position="98"/>
    </location>
    <ligand>
        <name>Mg(2+)</name>
        <dbReference type="ChEBI" id="CHEBI:18420"/>
        <label>1</label>
        <note>catalytic</note>
    </ligand>
</feature>
<dbReference type="PROSITE" id="PS00629">
    <property type="entry name" value="IMP_1"/>
    <property type="match status" value="1"/>
</dbReference>
<feature type="binding site" evidence="8">
    <location>
        <position position="226"/>
    </location>
    <ligand>
        <name>Mg(2+)</name>
        <dbReference type="ChEBI" id="CHEBI:18420"/>
        <label>1</label>
        <note>catalytic</note>
    </ligand>
</feature>
<evidence type="ECO:0000256" key="2">
    <source>
        <dbReference type="ARBA" id="ARBA00001946"/>
    </source>
</evidence>
<reference evidence="11 12" key="1">
    <citation type="submission" date="2006-03" db="EMBL/GenBank/DDBJ databases">
        <authorList>
            <person name="Giovannoni S.J."/>
            <person name="Cho J.-C."/>
            <person name="Ferriera S."/>
            <person name="Johnson J."/>
            <person name="Kravitz S."/>
            <person name="Halpern A."/>
            <person name="Remington K."/>
            <person name="Beeson K."/>
            <person name="Tran B."/>
            <person name="Rogers Y.-H."/>
            <person name="Friedman R."/>
            <person name="Venter J.C."/>
        </authorList>
    </citation>
    <scope>NUCLEOTIDE SEQUENCE [LARGE SCALE GENOMIC DNA]</scope>
    <source>
        <strain evidence="11 12">HTCC2207</strain>
    </source>
</reference>
<evidence type="ECO:0000256" key="6">
    <source>
        <dbReference type="ARBA" id="ARBA00022814"/>
    </source>
</evidence>
<keyword evidence="5 9" id="KW-0378">Hydrolase</keyword>
<feature type="binding site" evidence="8">
    <location>
        <position position="99"/>
    </location>
    <ligand>
        <name>Mg(2+)</name>
        <dbReference type="ChEBI" id="CHEBI:18420"/>
        <label>1</label>
        <note>catalytic</note>
    </ligand>
</feature>
<dbReference type="SUPFAM" id="SSF56655">
    <property type="entry name" value="Carbohydrate phosphatase"/>
    <property type="match status" value="1"/>
</dbReference>
<dbReference type="STRING" id="314287.GB2207_07362"/>
<dbReference type="PANTHER" id="PTHR20854">
    <property type="entry name" value="INOSITOL MONOPHOSPHATASE"/>
    <property type="match status" value="1"/>
</dbReference>
<dbReference type="Proteomes" id="UP000005555">
    <property type="component" value="Unassembled WGS sequence"/>
</dbReference>
<name>Q1YP49_9GAMM</name>
<dbReference type="PRINTS" id="PR01959">
    <property type="entry name" value="SBIMPHPHTASE"/>
</dbReference>
<dbReference type="GO" id="GO:0007165">
    <property type="term" value="P:signal transduction"/>
    <property type="evidence" value="ECO:0007669"/>
    <property type="project" value="TreeGrafter"/>
</dbReference>
<keyword evidence="6" id="KW-0805">Transcription regulation</keyword>
<accession>Q1YP49</accession>
<dbReference type="FunFam" id="3.30.540.10:FF:000003">
    <property type="entry name" value="Inositol-1-monophosphatase"/>
    <property type="match status" value="1"/>
</dbReference>
<dbReference type="CDD" id="cd01639">
    <property type="entry name" value="IMPase"/>
    <property type="match status" value="1"/>
</dbReference>
<gene>
    <name evidence="11" type="ORF">GB2207_07362</name>
</gene>
<evidence type="ECO:0000313" key="12">
    <source>
        <dbReference type="Proteomes" id="UP000005555"/>
    </source>
</evidence>
<dbReference type="GO" id="GO:0046872">
    <property type="term" value="F:metal ion binding"/>
    <property type="evidence" value="ECO:0007669"/>
    <property type="project" value="UniProtKB-KW"/>
</dbReference>
<sequence length="279" mass="30727">MRALFKSLGKSNMQPMVNIALRAARSAGEMIVKSADNLDLVKVDEKGRHDFVTEVDRRSEETIIYHISKAYPDHRFICEESGVSGNPDSDVEWIIDPLDGTTNFIRGIPHVAISIACRIKGKLEHAVIVEPFKHEEFTASRGDGAKLNGRRIRVSGRASEVGALYATGIPFSSPSFDHMEGYLKAMHEFANNSSGIRRMGAAALDLAYVAAGRMDAYWEMYLKPWDIAAGALLVREAGGMVSDFQGDEKFLETGHIVACTPKLFKPTLKVISKNLGKVK</sequence>
<dbReference type="PROSITE" id="PS50042">
    <property type="entry name" value="CNMP_BINDING_3"/>
    <property type="match status" value="1"/>
</dbReference>
<dbReference type="InterPro" id="IPR000595">
    <property type="entry name" value="cNMP-bd_dom"/>
</dbReference>
<comment type="catalytic activity">
    <reaction evidence="1 9">
        <text>a myo-inositol phosphate + H2O = myo-inositol + phosphate</text>
        <dbReference type="Rhea" id="RHEA:24056"/>
        <dbReference type="ChEBI" id="CHEBI:15377"/>
        <dbReference type="ChEBI" id="CHEBI:17268"/>
        <dbReference type="ChEBI" id="CHEBI:43474"/>
        <dbReference type="ChEBI" id="CHEBI:84139"/>
        <dbReference type="EC" id="3.1.3.25"/>
    </reaction>
</comment>
<evidence type="ECO:0000256" key="4">
    <source>
        <dbReference type="ARBA" id="ARBA00022723"/>
    </source>
</evidence>
<evidence type="ECO:0000313" key="11">
    <source>
        <dbReference type="EMBL" id="EAS45997.1"/>
    </source>
</evidence>
<evidence type="ECO:0000256" key="5">
    <source>
        <dbReference type="ARBA" id="ARBA00022801"/>
    </source>
</evidence>
<dbReference type="Gene3D" id="3.30.540.10">
    <property type="entry name" value="Fructose-1,6-Bisphosphatase, subunit A, domain 1"/>
    <property type="match status" value="1"/>
</dbReference>
<keyword evidence="6" id="KW-0889">Transcription antitermination</keyword>
<dbReference type="InterPro" id="IPR020550">
    <property type="entry name" value="Inositol_monophosphatase_CS"/>
</dbReference>
<proteinExistence type="inferred from homology"/>
<evidence type="ECO:0000256" key="3">
    <source>
        <dbReference type="ARBA" id="ARBA00009759"/>
    </source>
</evidence>
<keyword evidence="12" id="KW-1185">Reference proteome</keyword>
<dbReference type="PANTHER" id="PTHR20854:SF4">
    <property type="entry name" value="INOSITOL-1-MONOPHOSPHATASE-RELATED"/>
    <property type="match status" value="1"/>
</dbReference>
<protein>
    <recommendedName>
        <fullName evidence="9">Inositol-1-monophosphatase</fullName>
        <ecNumber evidence="9">3.1.3.25</ecNumber>
    </recommendedName>
</protein>
<evidence type="ECO:0000256" key="9">
    <source>
        <dbReference type="RuleBase" id="RU364068"/>
    </source>
</evidence>